<dbReference type="HOGENOM" id="CLU_067347_1_0_9"/>
<dbReference type="GO" id="GO:0035312">
    <property type="term" value="F:5'-3' DNA exonuclease activity"/>
    <property type="evidence" value="ECO:0007669"/>
    <property type="project" value="TreeGrafter"/>
</dbReference>
<protein>
    <submittedName>
        <fullName evidence="2">PHP domain-containing protein</fullName>
    </submittedName>
</protein>
<evidence type="ECO:0000259" key="1">
    <source>
        <dbReference type="Pfam" id="PF02811"/>
    </source>
</evidence>
<dbReference type="InterPro" id="IPR052018">
    <property type="entry name" value="PHP_domain"/>
</dbReference>
<dbReference type="Proteomes" id="UP000032431">
    <property type="component" value="Chromosome I"/>
</dbReference>
<feature type="domain" description="PHP" evidence="1">
    <location>
        <begin position="3"/>
        <end position="163"/>
    </location>
</feature>
<dbReference type="PATRIC" id="fig|29343.3.peg.95"/>
<dbReference type="STRING" id="29343.CCDG5_0088"/>
<accession>A0A078KL90</accession>
<dbReference type="PANTHER" id="PTHR42924:SF3">
    <property type="entry name" value="POLYMERASE_HISTIDINOL PHOSPHATASE N-TERMINAL DOMAIN-CONTAINING PROTEIN"/>
    <property type="match status" value="1"/>
</dbReference>
<dbReference type="Gene3D" id="1.10.150.650">
    <property type="match status" value="1"/>
</dbReference>
<dbReference type="Pfam" id="PF02811">
    <property type="entry name" value="PHP"/>
    <property type="match status" value="1"/>
</dbReference>
<evidence type="ECO:0000313" key="3">
    <source>
        <dbReference type="Proteomes" id="UP000032431"/>
    </source>
</evidence>
<dbReference type="EMBL" id="LM995447">
    <property type="protein sequence ID" value="CDZ23238.1"/>
    <property type="molecule type" value="Genomic_DNA"/>
</dbReference>
<dbReference type="KEGG" id="ccel:CCDG5_0088"/>
<dbReference type="CDD" id="cd07438">
    <property type="entry name" value="PHP_HisPPase_AMP"/>
    <property type="match status" value="1"/>
</dbReference>
<gene>
    <name evidence="2" type="ORF">CCDG5_0088</name>
</gene>
<sequence length="259" mass="29269">MEPSNIVDLASRLNINCIALTDHDTMDGIPEAVRLSKSAGVKVIPGMEVSAYDYDHDKKVHLLCYMPKKPEHLLEMCRETLAKRTEATLKMIERVSSRYPVTPEIVKRYAGKSKALYKQHISMALMDMGYSMSVFGDLYRSLFSKKNGWALIEFELPDFRDVIRLIKEAGGAAVLAHPGVYDNFEIISELVELGLDGIEVWHPRLSDEDTKRAYEAAERFHLIRTGGSDFHGMTSSKVTPLGTKLAETDELDKLLERFE</sequence>
<keyword evidence="3" id="KW-1185">Reference proteome</keyword>
<organism evidence="2 3">
    <name type="scientific">[Clostridium] cellulosi</name>
    <dbReference type="NCBI Taxonomy" id="29343"/>
    <lineage>
        <taxon>Bacteria</taxon>
        <taxon>Bacillati</taxon>
        <taxon>Bacillota</taxon>
        <taxon>Clostridia</taxon>
        <taxon>Eubacteriales</taxon>
        <taxon>Oscillospiraceae</taxon>
        <taxon>Oscillospiraceae incertae sedis</taxon>
    </lineage>
</organism>
<dbReference type="AlphaFoldDB" id="A0A078KL90"/>
<dbReference type="InterPro" id="IPR016195">
    <property type="entry name" value="Pol/histidinol_Pase-like"/>
</dbReference>
<name>A0A078KL90_9FIRM</name>
<dbReference type="SUPFAM" id="SSF89550">
    <property type="entry name" value="PHP domain-like"/>
    <property type="match status" value="1"/>
</dbReference>
<dbReference type="PANTHER" id="PTHR42924">
    <property type="entry name" value="EXONUCLEASE"/>
    <property type="match status" value="1"/>
</dbReference>
<dbReference type="GO" id="GO:0004534">
    <property type="term" value="F:5'-3' RNA exonuclease activity"/>
    <property type="evidence" value="ECO:0007669"/>
    <property type="project" value="TreeGrafter"/>
</dbReference>
<evidence type="ECO:0000313" key="2">
    <source>
        <dbReference type="EMBL" id="CDZ23238.1"/>
    </source>
</evidence>
<dbReference type="OrthoDB" id="9804333at2"/>
<proteinExistence type="predicted"/>
<dbReference type="Gene3D" id="3.20.20.140">
    <property type="entry name" value="Metal-dependent hydrolases"/>
    <property type="match status" value="1"/>
</dbReference>
<dbReference type="InterPro" id="IPR004013">
    <property type="entry name" value="PHP_dom"/>
</dbReference>
<reference evidence="3" key="1">
    <citation type="submission" date="2014-07" db="EMBL/GenBank/DDBJ databases">
        <authorList>
            <person name="Wibberg D."/>
        </authorList>
    </citation>
    <scope>NUCLEOTIDE SEQUENCE [LARGE SCALE GENOMIC DNA]</scope>
    <source>
        <strain evidence="3">DG5</strain>
    </source>
</reference>